<protein>
    <submittedName>
        <fullName evidence="2">Uncharacterized protein</fullName>
    </submittedName>
</protein>
<dbReference type="Proteomes" id="UP001630127">
    <property type="component" value="Unassembled WGS sequence"/>
</dbReference>
<feature type="region of interest" description="Disordered" evidence="1">
    <location>
        <begin position="110"/>
        <end position="151"/>
    </location>
</feature>
<comment type="caution">
    <text evidence="2">The sequence shown here is derived from an EMBL/GenBank/DDBJ whole genome shotgun (WGS) entry which is preliminary data.</text>
</comment>
<evidence type="ECO:0000313" key="3">
    <source>
        <dbReference type="Proteomes" id="UP001630127"/>
    </source>
</evidence>
<feature type="compositionally biased region" description="Polar residues" evidence="1">
    <location>
        <begin position="328"/>
        <end position="344"/>
    </location>
</feature>
<name>A0ABD2YS47_9GENT</name>
<sequence length="482" mass="53245">MVDVYKVEKMTYLLKGGDGESSTNRDIKQQLELDEVEMMANKAVDEIGTPQKADPREKFIAKKKTPKKMRKLVAAMAAAANSEAEVLENAGNENMEAVNGGENMQGGFDAEISPANGGENMQKGDGINTEDHGLNGGTNDEACSSRAKGDTNKKIEAKKFKKEKVQNVDEGLENEDSSSTEVFHESDYDFDDEDFEELNSNASDGKGDEINESMRKYPRFKTVVDMDDSKSNPGSTMLLASKTNDDGDEDGEEKRMDDKIQHVCPKIQKLLEQIKEDSKACIPARAGEWKYEIRCTYGDQYVVDLDQQDEQSIVDGATTQDDACAGGNTENNESASVEPTATTKHGTCVSGAEKIAEFEQSKDETWLDELISSTIINIASQQPIPSFDNGGFKPSKYSCDCVMQMVIIGTAAQNLLLNFTNVTNQLQQQINVPMLQKDQKKLLGLGLQEKLQPEILLPYVPNLLSNILMLKIYCYAIQKEQV</sequence>
<feature type="region of interest" description="Disordered" evidence="1">
    <location>
        <begin position="225"/>
        <end position="256"/>
    </location>
</feature>
<dbReference type="EMBL" id="JBJUIK010000012">
    <property type="protein sequence ID" value="KAL3509701.1"/>
    <property type="molecule type" value="Genomic_DNA"/>
</dbReference>
<accession>A0ABD2YS47</accession>
<gene>
    <name evidence="2" type="ORF">ACH5RR_029102</name>
</gene>
<evidence type="ECO:0000313" key="2">
    <source>
        <dbReference type="EMBL" id="KAL3509701.1"/>
    </source>
</evidence>
<proteinExistence type="predicted"/>
<dbReference type="AlphaFoldDB" id="A0ABD2YS47"/>
<feature type="region of interest" description="Disordered" evidence="1">
    <location>
        <begin position="320"/>
        <end position="344"/>
    </location>
</feature>
<keyword evidence="3" id="KW-1185">Reference proteome</keyword>
<reference evidence="2 3" key="1">
    <citation type="submission" date="2024-11" db="EMBL/GenBank/DDBJ databases">
        <title>A near-complete genome assembly of Cinchona calisaya.</title>
        <authorList>
            <person name="Lian D.C."/>
            <person name="Zhao X.W."/>
            <person name="Wei L."/>
        </authorList>
    </citation>
    <scope>NUCLEOTIDE SEQUENCE [LARGE SCALE GENOMIC DNA]</scope>
    <source>
        <tissue evidence="2">Nenye</tissue>
    </source>
</reference>
<evidence type="ECO:0000256" key="1">
    <source>
        <dbReference type="SAM" id="MobiDB-lite"/>
    </source>
</evidence>
<organism evidence="2 3">
    <name type="scientific">Cinchona calisaya</name>
    <dbReference type="NCBI Taxonomy" id="153742"/>
    <lineage>
        <taxon>Eukaryota</taxon>
        <taxon>Viridiplantae</taxon>
        <taxon>Streptophyta</taxon>
        <taxon>Embryophyta</taxon>
        <taxon>Tracheophyta</taxon>
        <taxon>Spermatophyta</taxon>
        <taxon>Magnoliopsida</taxon>
        <taxon>eudicotyledons</taxon>
        <taxon>Gunneridae</taxon>
        <taxon>Pentapetalae</taxon>
        <taxon>asterids</taxon>
        <taxon>lamiids</taxon>
        <taxon>Gentianales</taxon>
        <taxon>Rubiaceae</taxon>
        <taxon>Cinchonoideae</taxon>
        <taxon>Cinchoneae</taxon>
        <taxon>Cinchona</taxon>
    </lineage>
</organism>